<feature type="region of interest" description="Disordered" evidence="1">
    <location>
        <begin position="116"/>
        <end position="157"/>
    </location>
</feature>
<evidence type="ECO:0000313" key="2">
    <source>
        <dbReference type="EMBL" id="EFN74874.1"/>
    </source>
</evidence>
<feature type="region of interest" description="Disordered" evidence="1">
    <location>
        <begin position="41"/>
        <end position="92"/>
    </location>
</feature>
<evidence type="ECO:0000313" key="3">
    <source>
        <dbReference type="Proteomes" id="UP000000311"/>
    </source>
</evidence>
<dbReference type="EMBL" id="GL434491">
    <property type="protein sequence ID" value="EFN74874.1"/>
    <property type="molecule type" value="Genomic_DNA"/>
</dbReference>
<name>E1ZV98_CAMFO</name>
<protein>
    <submittedName>
        <fullName evidence="2">Uncharacterized protein</fullName>
    </submittedName>
</protein>
<feature type="compositionally biased region" description="Polar residues" evidence="1">
    <location>
        <begin position="69"/>
        <end position="80"/>
    </location>
</feature>
<keyword evidence="3" id="KW-1185">Reference proteome</keyword>
<feature type="compositionally biased region" description="Low complexity" evidence="1">
    <location>
        <begin position="55"/>
        <end position="68"/>
    </location>
</feature>
<evidence type="ECO:0000256" key="1">
    <source>
        <dbReference type="SAM" id="MobiDB-lite"/>
    </source>
</evidence>
<sequence>MCDKPTPGFAVESRDGDRGNLRKKAHQIANLIREYMEVLQSPPEIPRRDSTMTVQQFAAQQHQQQHQQPPATLPSSTTGGRKSRPASMLHRGAPVIQSQANATLEKTITTKLKPKVKAPIAKKQKEVEDGIVSGENPPRRTTRRKKTIKENDEENISPAETRVRSMNKLRKSINAEREVIGEAIDEVEKKNDH</sequence>
<reference evidence="2 3" key="1">
    <citation type="journal article" date="2010" name="Science">
        <title>Genomic comparison of the ants Camponotus floridanus and Harpegnathos saltator.</title>
        <authorList>
            <person name="Bonasio R."/>
            <person name="Zhang G."/>
            <person name="Ye C."/>
            <person name="Mutti N.S."/>
            <person name="Fang X."/>
            <person name="Qin N."/>
            <person name="Donahue G."/>
            <person name="Yang P."/>
            <person name="Li Q."/>
            <person name="Li C."/>
            <person name="Zhang P."/>
            <person name="Huang Z."/>
            <person name="Berger S.L."/>
            <person name="Reinberg D."/>
            <person name="Wang J."/>
            <person name="Liebig J."/>
        </authorList>
    </citation>
    <scope>NUCLEOTIDE SEQUENCE [LARGE SCALE GENOMIC DNA]</scope>
    <source>
        <strain evidence="3">C129</strain>
    </source>
</reference>
<accession>E1ZV98</accession>
<gene>
    <name evidence="2" type="ORF">EAG_04096</name>
</gene>
<organism evidence="3">
    <name type="scientific">Camponotus floridanus</name>
    <name type="common">Florida carpenter ant</name>
    <dbReference type="NCBI Taxonomy" id="104421"/>
    <lineage>
        <taxon>Eukaryota</taxon>
        <taxon>Metazoa</taxon>
        <taxon>Ecdysozoa</taxon>
        <taxon>Arthropoda</taxon>
        <taxon>Hexapoda</taxon>
        <taxon>Insecta</taxon>
        <taxon>Pterygota</taxon>
        <taxon>Neoptera</taxon>
        <taxon>Endopterygota</taxon>
        <taxon>Hymenoptera</taxon>
        <taxon>Apocrita</taxon>
        <taxon>Aculeata</taxon>
        <taxon>Formicoidea</taxon>
        <taxon>Formicidae</taxon>
        <taxon>Formicinae</taxon>
        <taxon>Camponotus</taxon>
    </lineage>
</organism>
<proteinExistence type="predicted"/>
<dbReference type="OrthoDB" id="6108017at2759"/>
<feature type="region of interest" description="Disordered" evidence="1">
    <location>
        <begin position="1"/>
        <end position="22"/>
    </location>
</feature>
<dbReference type="AlphaFoldDB" id="E1ZV98"/>
<dbReference type="InParanoid" id="E1ZV98"/>
<dbReference type="Proteomes" id="UP000000311">
    <property type="component" value="Unassembled WGS sequence"/>
</dbReference>